<evidence type="ECO:0000313" key="2">
    <source>
        <dbReference type="EMBL" id="GGB99608.1"/>
    </source>
</evidence>
<comment type="caution">
    <text evidence="2">The sequence shown here is derived from an EMBL/GenBank/DDBJ whole genome shotgun (WGS) entry which is preliminary data.</text>
</comment>
<sequence length="281" mass="30073">MQTAIQLPGKLLHNEHAYGNLRLKVHNNTEEIMMKMSSPSSMSRFAAFSTLSAFSALAMLASPASAQTAGSNVFNVGWFHLYTDDSSQPLTRTSPPPSFTYAGSGSSVGSADTLGIAYTRYLTDHFSLTLDAGVPPKFKLDGSGTLAPLGRLGTAKQWSPAIVAKWHFGEPTQKWRPYVGVGVTHVWYSSVNLSPSLQGLVTGGTGTATANLSSSWAPVANVGVNYSLNEKWSIGFSLSYIPLDTDAEIIGRNAAGTVISRHNTNLTLDPYVGFLSIGYRF</sequence>
<dbReference type="InterPro" id="IPR011250">
    <property type="entry name" value="OMP/PagP_B-barrel"/>
</dbReference>
<dbReference type="PANTHER" id="PTHR36920:SF1">
    <property type="entry name" value="OUTER MEMBRANE PROTEIN W"/>
    <property type="match status" value="1"/>
</dbReference>
<evidence type="ECO:0000313" key="3">
    <source>
        <dbReference type="Proteomes" id="UP000620266"/>
    </source>
</evidence>
<protein>
    <submittedName>
        <fullName evidence="2">Outer membrane protein</fullName>
    </submittedName>
</protein>
<reference evidence="2" key="1">
    <citation type="journal article" date="2014" name="Int. J. Syst. Evol. Microbiol.">
        <title>Complete genome sequence of Corynebacterium casei LMG S-19264T (=DSM 44701T), isolated from a smear-ripened cheese.</title>
        <authorList>
            <consortium name="US DOE Joint Genome Institute (JGI-PGF)"/>
            <person name="Walter F."/>
            <person name="Albersmeier A."/>
            <person name="Kalinowski J."/>
            <person name="Ruckert C."/>
        </authorList>
    </citation>
    <scope>NUCLEOTIDE SEQUENCE</scope>
    <source>
        <strain evidence="2">CCM 7086</strain>
    </source>
</reference>
<dbReference type="PANTHER" id="PTHR36920">
    <property type="match status" value="1"/>
</dbReference>
<dbReference type="GO" id="GO:0009279">
    <property type="term" value="C:cell outer membrane"/>
    <property type="evidence" value="ECO:0007669"/>
    <property type="project" value="UniProtKB-SubCell"/>
</dbReference>
<dbReference type="InterPro" id="IPR005618">
    <property type="entry name" value="OMPW"/>
</dbReference>
<dbReference type="GO" id="GO:0055085">
    <property type="term" value="P:transmembrane transport"/>
    <property type="evidence" value="ECO:0007669"/>
    <property type="project" value="TreeGrafter"/>
</dbReference>
<organism evidence="2 3">
    <name type="scientific">Oxalicibacterium flavum</name>
    <dbReference type="NCBI Taxonomy" id="179467"/>
    <lineage>
        <taxon>Bacteria</taxon>
        <taxon>Pseudomonadati</taxon>
        <taxon>Pseudomonadota</taxon>
        <taxon>Betaproteobacteria</taxon>
        <taxon>Burkholderiales</taxon>
        <taxon>Oxalobacteraceae</taxon>
        <taxon>Oxalicibacterium</taxon>
    </lineage>
</organism>
<dbReference type="Gene3D" id="2.40.160.20">
    <property type="match status" value="1"/>
</dbReference>
<keyword evidence="3" id="KW-1185">Reference proteome</keyword>
<comment type="subcellular location">
    <subcellularLocation>
        <location evidence="1">Cell outer membrane</location>
    </subcellularLocation>
</comment>
<proteinExistence type="predicted"/>
<reference evidence="2" key="2">
    <citation type="submission" date="2020-09" db="EMBL/GenBank/DDBJ databases">
        <authorList>
            <person name="Sun Q."/>
            <person name="Sedlacek I."/>
        </authorList>
    </citation>
    <scope>NUCLEOTIDE SEQUENCE</scope>
    <source>
        <strain evidence="2">CCM 7086</strain>
    </source>
</reference>
<dbReference type="SUPFAM" id="SSF56925">
    <property type="entry name" value="OMPA-like"/>
    <property type="match status" value="1"/>
</dbReference>
<dbReference type="Pfam" id="PF03922">
    <property type="entry name" value="OmpW"/>
    <property type="match status" value="1"/>
</dbReference>
<dbReference type="Proteomes" id="UP000620266">
    <property type="component" value="Unassembled WGS sequence"/>
</dbReference>
<accession>A0A8J2XWS6</accession>
<name>A0A8J2XWS6_9BURK</name>
<dbReference type="AlphaFoldDB" id="A0A8J2XWS6"/>
<gene>
    <name evidence="2" type="ORF">GCM10007205_06180</name>
</gene>
<evidence type="ECO:0000256" key="1">
    <source>
        <dbReference type="ARBA" id="ARBA00004442"/>
    </source>
</evidence>
<dbReference type="EMBL" id="BMCG01000001">
    <property type="protein sequence ID" value="GGB99608.1"/>
    <property type="molecule type" value="Genomic_DNA"/>
</dbReference>